<feature type="chain" id="PRO_5020568753" description="Secreted protein" evidence="2">
    <location>
        <begin position="29"/>
        <end position="243"/>
    </location>
</feature>
<organism evidence="3 4">
    <name type="scientific">Dietzia cinnamea</name>
    <dbReference type="NCBI Taxonomy" id="321318"/>
    <lineage>
        <taxon>Bacteria</taxon>
        <taxon>Bacillati</taxon>
        <taxon>Actinomycetota</taxon>
        <taxon>Actinomycetes</taxon>
        <taxon>Mycobacteriales</taxon>
        <taxon>Dietziaceae</taxon>
        <taxon>Dietzia</taxon>
    </lineage>
</organism>
<reference evidence="3 4" key="1">
    <citation type="submission" date="2019-03" db="EMBL/GenBank/DDBJ databases">
        <title>Root nodule microbial communities of legume samples collected from USA, Mexico and Botswana.</title>
        <authorList>
            <person name="Hirsch A."/>
        </authorList>
    </citation>
    <scope>NUCLEOTIDE SEQUENCE [LARGE SCALE GENOMIC DNA]</scope>
    <source>
        <strain evidence="3 4">55</strain>
    </source>
</reference>
<dbReference type="Proteomes" id="UP000295805">
    <property type="component" value="Unassembled WGS sequence"/>
</dbReference>
<keyword evidence="2" id="KW-0732">Signal</keyword>
<sequence length="243" mass="22409">MTFTTRKVAAVAAATALAISGATGVANAQSEGSLDAGSLTGGSGELSSGSEGSGDSAGNGSVPEDLGSLILDGDATGNGSLDTEGSLIGEPTTGSLSGSLSEAIASSGVNSLSPAPGTGSITTTDSLLGEPTTGSLAPIYAPIAGSLGIGEGATTVLGSMEGSLGAGSLPGGTGSLVPATLGLGSVAAIGAGIYFAPEIHAALTAAGIALPPLPPLPWAPAQGAAPAPAPAPAPGPAIDNGRG</sequence>
<name>A0A4R3ZU08_9ACTN</name>
<evidence type="ECO:0000256" key="1">
    <source>
        <dbReference type="SAM" id="MobiDB-lite"/>
    </source>
</evidence>
<accession>A0A4R3ZU08</accession>
<evidence type="ECO:0000256" key="2">
    <source>
        <dbReference type="SAM" id="SignalP"/>
    </source>
</evidence>
<dbReference type="GeneID" id="89529248"/>
<proteinExistence type="predicted"/>
<gene>
    <name evidence="3" type="ORF">EDD19_10931</name>
</gene>
<feature type="region of interest" description="Disordered" evidence="1">
    <location>
        <begin position="31"/>
        <end position="75"/>
    </location>
</feature>
<evidence type="ECO:0000313" key="3">
    <source>
        <dbReference type="EMBL" id="TCW23881.1"/>
    </source>
</evidence>
<feature type="region of interest" description="Disordered" evidence="1">
    <location>
        <begin position="217"/>
        <end position="243"/>
    </location>
</feature>
<dbReference type="RefSeq" id="WP_131885724.1">
    <property type="nucleotide sequence ID" value="NZ_CP143053.1"/>
</dbReference>
<feature type="signal peptide" evidence="2">
    <location>
        <begin position="1"/>
        <end position="28"/>
    </location>
</feature>
<comment type="caution">
    <text evidence="3">The sequence shown here is derived from an EMBL/GenBank/DDBJ whole genome shotgun (WGS) entry which is preliminary data.</text>
</comment>
<evidence type="ECO:0000313" key="4">
    <source>
        <dbReference type="Proteomes" id="UP000295805"/>
    </source>
</evidence>
<dbReference type="AlphaFoldDB" id="A0A4R3ZU08"/>
<evidence type="ECO:0008006" key="5">
    <source>
        <dbReference type="Google" id="ProtNLM"/>
    </source>
</evidence>
<dbReference type="EMBL" id="SMCX01000009">
    <property type="protein sequence ID" value="TCW23881.1"/>
    <property type="molecule type" value="Genomic_DNA"/>
</dbReference>
<protein>
    <recommendedName>
        <fullName evidence="5">Secreted protein</fullName>
    </recommendedName>
</protein>